<dbReference type="PANTHER" id="PTHR11715:SF3">
    <property type="entry name" value="GLYCINE CLEAVAGE SYSTEM H PROTEIN-RELATED"/>
    <property type="match status" value="1"/>
</dbReference>
<comment type="cofactor">
    <cofactor evidence="3">
        <name>(R)-lipoate</name>
        <dbReference type="ChEBI" id="CHEBI:83088"/>
    </cofactor>
    <text evidence="3">Binds 1 lipoyl cofactor covalently.</text>
</comment>
<comment type="similarity">
    <text evidence="1 3">Belongs to the GcvH family.</text>
</comment>
<dbReference type="SUPFAM" id="SSF51230">
    <property type="entry name" value="Single hybrid motif"/>
    <property type="match status" value="1"/>
</dbReference>
<keyword evidence="2 3" id="KW-0450">Lipoyl</keyword>
<accession>A0A4R0PAF0</accession>
<dbReference type="AlphaFoldDB" id="A0A4R0PAF0"/>
<feature type="modified residue" description="N6-lipoyllysine" evidence="3 4">
    <location>
        <position position="60"/>
    </location>
</feature>
<dbReference type="Proteomes" id="UP000291301">
    <property type="component" value="Unassembled WGS sequence"/>
</dbReference>
<dbReference type="EMBL" id="SJST01000003">
    <property type="protein sequence ID" value="TCD14220.1"/>
    <property type="molecule type" value="Genomic_DNA"/>
</dbReference>
<evidence type="ECO:0000313" key="7">
    <source>
        <dbReference type="Proteomes" id="UP000291301"/>
    </source>
</evidence>
<dbReference type="Pfam" id="PF01597">
    <property type="entry name" value="GCV_H"/>
    <property type="match status" value="1"/>
</dbReference>
<dbReference type="PROSITE" id="PS00189">
    <property type="entry name" value="LIPOYL"/>
    <property type="match status" value="1"/>
</dbReference>
<evidence type="ECO:0000256" key="4">
    <source>
        <dbReference type="PIRSR" id="PIRSR617453-50"/>
    </source>
</evidence>
<dbReference type="CDD" id="cd06848">
    <property type="entry name" value="GCS_H"/>
    <property type="match status" value="1"/>
</dbReference>
<protein>
    <recommendedName>
        <fullName evidence="3">Glycine cleavage system H protein</fullName>
    </recommendedName>
</protein>
<dbReference type="GO" id="GO:0005960">
    <property type="term" value="C:glycine cleavage complex"/>
    <property type="evidence" value="ECO:0007669"/>
    <property type="project" value="InterPro"/>
</dbReference>
<name>A0A4R0PAF0_9HYPH</name>
<evidence type="ECO:0000256" key="3">
    <source>
        <dbReference type="HAMAP-Rule" id="MF_00272"/>
    </source>
</evidence>
<sequence>MSKTYYTEDHEWIRVENGVATVGITEYAQEQLGDLVFVELPEPGATVSKGDAIVVVESVKVASDVYAPADGDIKSVNDALSSEPGLVNSSAEKDGWLWTMALSDESQLEGLMDKSAYQTTVDQG</sequence>
<dbReference type="InterPro" id="IPR003016">
    <property type="entry name" value="2-oxoA_DH_lipoyl-BS"/>
</dbReference>
<dbReference type="OrthoDB" id="9796712at2"/>
<gene>
    <name evidence="3 6" type="primary">gcvH</name>
    <name evidence="6" type="ORF">E0D97_09055</name>
</gene>
<evidence type="ECO:0000313" key="6">
    <source>
        <dbReference type="EMBL" id="TCD14220.1"/>
    </source>
</evidence>
<dbReference type="RefSeq" id="WP_131568032.1">
    <property type="nucleotide sequence ID" value="NZ_JAINFK010000002.1"/>
</dbReference>
<feature type="domain" description="Lipoyl-binding" evidence="5">
    <location>
        <begin position="19"/>
        <end position="101"/>
    </location>
</feature>
<dbReference type="InterPro" id="IPR033753">
    <property type="entry name" value="GCV_H/Fam206"/>
</dbReference>
<dbReference type="GO" id="GO:0009249">
    <property type="term" value="P:protein lipoylation"/>
    <property type="evidence" value="ECO:0007669"/>
    <property type="project" value="TreeGrafter"/>
</dbReference>
<evidence type="ECO:0000259" key="5">
    <source>
        <dbReference type="PROSITE" id="PS50968"/>
    </source>
</evidence>
<dbReference type="PROSITE" id="PS50968">
    <property type="entry name" value="BIOTINYL_LIPOYL"/>
    <property type="match status" value="1"/>
</dbReference>
<dbReference type="HAMAP" id="MF_00272">
    <property type="entry name" value="GcvH"/>
    <property type="match status" value="1"/>
</dbReference>
<dbReference type="InterPro" id="IPR017453">
    <property type="entry name" value="GCV_H_sub"/>
</dbReference>
<comment type="function">
    <text evidence="3">The glycine cleavage system catalyzes the degradation of glycine. The H protein shuttles the methylamine group of glycine from the P protein to the T protein.</text>
</comment>
<comment type="caution">
    <text evidence="6">The sequence shown here is derived from an EMBL/GenBank/DDBJ whole genome shotgun (WGS) entry which is preliminary data.</text>
</comment>
<dbReference type="PANTHER" id="PTHR11715">
    <property type="entry name" value="GLYCINE CLEAVAGE SYSTEM H PROTEIN"/>
    <property type="match status" value="1"/>
</dbReference>
<dbReference type="InterPro" id="IPR002930">
    <property type="entry name" value="GCV_H"/>
</dbReference>
<organism evidence="6 7">
    <name type="scientific">Oricola cellulosilytica</name>
    <dbReference type="NCBI Taxonomy" id="1429082"/>
    <lineage>
        <taxon>Bacteria</taxon>
        <taxon>Pseudomonadati</taxon>
        <taxon>Pseudomonadota</taxon>
        <taxon>Alphaproteobacteria</taxon>
        <taxon>Hyphomicrobiales</taxon>
        <taxon>Ahrensiaceae</taxon>
        <taxon>Oricola</taxon>
    </lineage>
</organism>
<keyword evidence="7" id="KW-1185">Reference proteome</keyword>
<dbReference type="Gene3D" id="2.40.50.100">
    <property type="match status" value="1"/>
</dbReference>
<proteinExistence type="inferred from homology"/>
<dbReference type="InterPro" id="IPR011053">
    <property type="entry name" value="Single_hybrid_motif"/>
</dbReference>
<dbReference type="NCBIfam" id="TIGR00527">
    <property type="entry name" value="gcvH"/>
    <property type="match status" value="1"/>
</dbReference>
<dbReference type="InterPro" id="IPR000089">
    <property type="entry name" value="Biotin_lipoyl"/>
</dbReference>
<reference evidence="6 7" key="1">
    <citation type="journal article" date="2015" name="Antonie Van Leeuwenhoek">
        <title>Oricola cellulosilytica gen. nov., sp. nov., a cellulose-degrading bacterium of the family Phyllobacteriaceae isolated from surface seashore water, and emended descriptions of Mesorhizobium loti and Phyllobacterium myrsinacearum.</title>
        <authorList>
            <person name="Hameed A."/>
            <person name="Shahina M."/>
            <person name="Lai W.A."/>
            <person name="Lin S.Y."/>
            <person name="Young L.S."/>
            <person name="Liu Y.C."/>
            <person name="Hsu Y.H."/>
            <person name="Young C.C."/>
        </authorList>
    </citation>
    <scope>NUCLEOTIDE SEQUENCE [LARGE SCALE GENOMIC DNA]</scope>
    <source>
        <strain evidence="6 7">KCTC 52183</strain>
    </source>
</reference>
<comment type="subunit">
    <text evidence="3">The glycine cleavage system is composed of four proteins: P, T, L and H.</text>
</comment>
<dbReference type="GO" id="GO:0005829">
    <property type="term" value="C:cytosol"/>
    <property type="evidence" value="ECO:0007669"/>
    <property type="project" value="TreeGrafter"/>
</dbReference>
<evidence type="ECO:0000256" key="2">
    <source>
        <dbReference type="ARBA" id="ARBA00022823"/>
    </source>
</evidence>
<dbReference type="GO" id="GO:0019464">
    <property type="term" value="P:glycine decarboxylation via glycine cleavage system"/>
    <property type="evidence" value="ECO:0007669"/>
    <property type="project" value="UniProtKB-UniRule"/>
</dbReference>
<evidence type="ECO:0000256" key="1">
    <source>
        <dbReference type="ARBA" id="ARBA00009249"/>
    </source>
</evidence>
<dbReference type="NCBIfam" id="NF002270">
    <property type="entry name" value="PRK01202.1"/>
    <property type="match status" value="1"/>
</dbReference>